<proteinExistence type="inferred from homology"/>
<evidence type="ECO:0000256" key="3">
    <source>
        <dbReference type="ARBA" id="ARBA00022475"/>
    </source>
</evidence>
<evidence type="ECO:0000256" key="8">
    <source>
        <dbReference type="SAM" id="Phobius"/>
    </source>
</evidence>
<evidence type="ECO:0000256" key="5">
    <source>
        <dbReference type="ARBA" id="ARBA00022989"/>
    </source>
</evidence>
<keyword evidence="7" id="KW-0813">Transport</keyword>
<dbReference type="Pfam" id="PF02472">
    <property type="entry name" value="ExbD"/>
    <property type="match status" value="1"/>
</dbReference>
<keyword evidence="5 8" id="KW-1133">Transmembrane helix</keyword>
<sequence>MRKKKHGSADDEASIDMTPMLDIVFIMLIFFIVTTSFVKEKGLDVNRPEDRNTPPPETNKKSLAIRIDENGTIVMNNREVDIRRVVANIQTFLAENNTDSAGIQAHPKAKHGIVVEVMNQTKLAGIDKVSVLVQGQ</sequence>
<evidence type="ECO:0000256" key="4">
    <source>
        <dbReference type="ARBA" id="ARBA00022692"/>
    </source>
</evidence>
<evidence type="ECO:0000313" key="10">
    <source>
        <dbReference type="Proteomes" id="UP001652504"/>
    </source>
</evidence>
<evidence type="ECO:0000256" key="1">
    <source>
        <dbReference type="ARBA" id="ARBA00004162"/>
    </source>
</evidence>
<comment type="similarity">
    <text evidence="2 7">Belongs to the ExbD/TolR family.</text>
</comment>
<evidence type="ECO:0000256" key="7">
    <source>
        <dbReference type="RuleBase" id="RU003879"/>
    </source>
</evidence>
<evidence type="ECO:0000256" key="6">
    <source>
        <dbReference type="ARBA" id="ARBA00023136"/>
    </source>
</evidence>
<dbReference type="RefSeq" id="WP_263711956.1">
    <property type="nucleotide sequence ID" value="NZ_JAOWKX010000003.1"/>
</dbReference>
<dbReference type="PANTHER" id="PTHR30558:SF13">
    <property type="entry name" value="BIOPOLYMER TRANSPORT PROTEIN EXBD2"/>
    <property type="match status" value="1"/>
</dbReference>
<dbReference type="Proteomes" id="UP001652504">
    <property type="component" value="Unassembled WGS sequence"/>
</dbReference>
<keyword evidence="4 7" id="KW-0812">Transmembrane</keyword>
<evidence type="ECO:0000313" key="9">
    <source>
        <dbReference type="EMBL" id="MCV2884679.1"/>
    </source>
</evidence>
<organism evidence="9 10">
    <name type="scientific">Fluctibacter corallii</name>
    <dbReference type="NCBI Taxonomy" id="2984329"/>
    <lineage>
        <taxon>Bacteria</taxon>
        <taxon>Pseudomonadati</taxon>
        <taxon>Pseudomonadota</taxon>
        <taxon>Gammaproteobacteria</taxon>
        <taxon>Alteromonadales</taxon>
        <taxon>Alteromonadaceae</taxon>
        <taxon>Fluctibacter</taxon>
    </lineage>
</organism>
<keyword evidence="7" id="KW-0653">Protein transport</keyword>
<keyword evidence="3" id="KW-1003">Cell membrane</keyword>
<comment type="subcellular location">
    <subcellularLocation>
        <location evidence="1">Cell membrane</location>
        <topology evidence="1">Single-pass membrane protein</topology>
    </subcellularLocation>
    <subcellularLocation>
        <location evidence="7">Cell membrane</location>
        <topology evidence="7">Single-pass type II membrane protein</topology>
    </subcellularLocation>
</comment>
<name>A0ABT3A7X9_9ALTE</name>
<keyword evidence="10" id="KW-1185">Reference proteome</keyword>
<dbReference type="InterPro" id="IPR003400">
    <property type="entry name" value="ExbD"/>
</dbReference>
<dbReference type="PANTHER" id="PTHR30558">
    <property type="entry name" value="EXBD MEMBRANE COMPONENT OF PMF-DRIVEN MACROMOLECULE IMPORT SYSTEM"/>
    <property type="match status" value="1"/>
</dbReference>
<feature type="transmembrane region" description="Helical" evidence="8">
    <location>
        <begin position="20"/>
        <end position="38"/>
    </location>
</feature>
<dbReference type="Gene3D" id="3.30.420.270">
    <property type="match status" value="1"/>
</dbReference>
<protein>
    <submittedName>
        <fullName evidence="9">Biopolymer transporter ExbD</fullName>
    </submittedName>
</protein>
<evidence type="ECO:0000256" key="2">
    <source>
        <dbReference type="ARBA" id="ARBA00005811"/>
    </source>
</evidence>
<dbReference type="EMBL" id="JAOWKX010000003">
    <property type="protein sequence ID" value="MCV2884679.1"/>
    <property type="molecule type" value="Genomic_DNA"/>
</dbReference>
<keyword evidence="6 8" id="KW-0472">Membrane</keyword>
<accession>A0ABT3A7X9</accession>
<reference evidence="9 10" key="1">
    <citation type="submission" date="2022-10" db="EMBL/GenBank/DDBJ databases">
        <title>Aestuariibacter sp. AA17 isolated from Montipora capitata coral fragment.</title>
        <authorList>
            <person name="Emsley S.A."/>
            <person name="Pfannmuller K.M."/>
            <person name="Loughran R.M."/>
            <person name="Shlafstein M."/>
            <person name="Papke E."/>
            <person name="Saw J.H."/>
            <person name="Ushijima B."/>
            <person name="Videau P."/>
        </authorList>
    </citation>
    <scope>NUCLEOTIDE SEQUENCE [LARGE SCALE GENOMIC DNA]</scope>
    <source>
        <strain evidence="9 10">AA17</strain>
    </source>
</reference>
<comment type="caution">
    <text evidence="9">The sequence shown here is derived from an EMBL/GenBank/DDBJ whole genome shotgun (WGS) entry which is preliminary data.</text>
</comment>
<gene>
    <name evidence="9" type="ORF">OE749_08220</name>
</gene>